<organism evidence="1 2">
    <name type="scientific">Gregarina niphandrodes</name>
    <name type="common">Septate eugregarine</name>
    <dbReference type="NCBI Taxonomy" id="110365"/>
    <lineage>
        <taxon>Eukaryota</taxon>
        <taxon>Sar</taxon>
        <taxon>Alveolata</taxon>
        <taxon>Apicomplexa</taxon>
        <taxon>Conoidasida</taxon>
        <taxon>Gregarinasina</taxon>
        <taxon>Eugregarinorida</taxon>
        <taxon>Gregarinidae</taxon>
        <taxon>Gregarina</taxon>
    </lineage>
</organism>
<sequence>MSVTVASILSGGRLTRLHGCEARVAFMGNAWDAVKVVVLCPDSDRCAPYFPTYNWLKRWSRVRIWYPPGSLSQEQLRVESLLAEILYHQLMDQRASTYVAMRVFTEAFTKPENARRGLEAAARRGGLLRSPCVGVGGLAGPFAPKVAKKLQVVNIRHLETDELSQLFPTLPPTWRPFFRHFSGWRRSARYVQEEQPRVRELTTEEWWIDGITRACGFISLRLAWLFPGGLLKYFPAGVPHPGPMNAFGYVDHYY</sequence>
<dbReference type="VEuPathDB" id="CryptoDB:GNI_107500"/>
<dbReference type="GeneID" id="22913844"/>
<evidence type="ECO:0000313" key="1">
    <source>
        <dbReference type="EMBL" id="EZG55917.1"/>
    </source>
</evidence>
<comment type="caution">
    <text evidence="1">The sequence shown here is derived from an EMBL/GenBank/DDBJ whole genome shotgun (WGS) entry which is preliminary data.</text>
</comment>
<proteinExistence type="predicted"/>
<dbReference type="AlphaFoldDB" id="A0A023B432"/>
<dbReference type="Proteomes" id="UP000019763">
    <property type="component" value="Unassembled WGS sequence"/>
</dbReference>
<gene>
    <name evidence="1" type="ORF">GNI_107500</name>
</gene>
<name>A0A023B432_GRENI</name>
<reference evidence="1" key="1">
    <citation type="submission" date="2013-12" db="EMBL/GenBank/DDBJ databases">
        <authorList>
            <person name="Omoto C.K."/>
            <person name="Sibley D."/>
            <person name="Venepally P."/>
            <person name="Hadjithomas M."/>
            <person name="Karamycheva S."/>
            <person name="Brunk B."/>
            <person name="Roos D."/>
            <person name="Caler E."/>
            <person name="Lorenzi H."/>
        </authorList>
    </citation>
    <scope>NUCLEOTIDE SEQUENCE</scope>
</reference>
<evidence type="ECO:0000313" key="2">
    <source>
        <dbReference type="Proteomes" id="UP000019763"/>
    </source>
</evidence>
<keyword evidence="2" id="KW-1185">Reference proteome</keyword>
<dbReference type="RefSeq" id="XP_011131424.1">
    <property type="nucleotide sequence ID" value="XM_011133122.1"/>
</dbReference>
<protein>
    <submittedName>
        <fullName evidence="1">Uncharacterized protein</fullName>
    </submittedName>
</protein>
<dbReference type="EMBL" id="AFNH02000799">
    <property type="protein sequence ID" value="EZG55917.1"/>
    <property type="molecule type" value="Genomic_DNA"/>
</dbReference>
<accession>A0A023B432</accession>